<keyword evidence="1" id="KW-0812">Transmembrane</keyword>
<dbReference type="Proteomes" id="UP000677244">
    <property type="component" value="Unassembled WGS sequence"/>
</dbReference>
<accession>A0ABS3YRT7</accession>
<evidence type="ECO:0000313" key="2">
    <source>
        <dbReference type="EMBL" id="MBO9199916.1"/>
    </source>
</evidence>
<evidence type="ECO:0000313" key="3">
    <source>
        <dbReference type="Proteomes" id="UP000677244"/>
    </source>
</evidence>
<name>A0ABS3YRT7_9BACT</name>
<feature type="transmembrane region" description="Helical" evidence="1">
    <location>
        <begin position="43"/>
        <end position="65"/>
    </location>
</feature>
<organism evidence="2 3">
    <name type="scientific">Niastella soli</name>
    <dbReference type="NCBI Taxonomy" id="2821487"/>
    <lineage>
        <taxon>Bacteria</taxon>
        <taxon>Pseudomonadati</taxon>
        <taxon>Bacteroidota</taxon>
        <taxon>Chitinophagia</taxon>
        <taxon>Chitinophagales</taxon>
        <taxon>Chitinophagaceae</taxon>
        <taxon>Niastella</taxon>
    </lineage>
</organism>
<comment type="caution">
    <text evidence="2">The sequence shown here is derived from an EMBL/GenBank/DDBJ whole genome shotgun (WGS) entry which is preliminary data.</text>
</comment>
<dbReference type="RefSeq" id="WP_209137969.1">
    <property type="nucleotide sequence ID" value="NZ_JAGHKO010000001.1"/>
</dbReference>
<proteinExistence type="predicted"/>
<reference evidence="2 3" key="1">
    <citation type="submission" date="2021-03" db="EMBL/GenBank/DDBJ databases">
        <title>Assistant Professor.</title>
        <authorList>
            <person name="Huq M.A."/>
        </authorList>
    </citation>
    <scope>NUCLEOTIDE SEQUENCE [LARGE SCALE GENOMIC DNA]</scope>
    <source>
        <strain evidence="2 3">MAH-29</strain>
    </source>
</reference>
<protein>
    <submittedName>
        <fullName evidence="2">YeeE/YedE family protein</fullName>
    </submittedName>
</protein>
<feature type="transmembrane region" description="Helical" evidence="1">
    <location>
        <begin position="116"/>
        <end position="134"/>
    </location>
</feature>
<keyword evidence="1" id="KW-0472">Membrane</keyword>
<keyword evidence="3" id="KW-1185">Reference proteome</keyword>
<dbReference type="InterPro" id="IPR046513">
    <property type="entry name" value="DUF6691"/>
</dbReference>
<evidence type="ECO:0000256" key="1">
    <source>
        <dbReference type="SAM" id="Phobius"/>
    </source>
</evidence>
<keyword evidence="1" id="KW-1133">Transmembrane helix</keyword>
<sequence length="175" mass="19581">METKDIIAQPVIAKETNTDFEVRSLDTICVNESRMEHSWWHSIKYLIAGLLFGILLVKAEVISWFRIQEMFRLQSFHMYGVIGAAVVTGIISIWIIKKFKVKTIYGEPIELHPKQFNKGQIYGGLLFGAGWALTGACPGPLYALIGTGATVIIVTLLSAIAGTWVYGRMREKLPH</sequence>
<dbReference type="EMBL" id="JAGHKO010000001">
    <property type="protein sequence ID" value="MBO9199916.1"/>
    <property type="molecule type" value="Genomic_DNA"/>
</dbReference>
<dbReference type="Pfam" id="PF20398">
    <property type="entry name" value="DUF6691"/>
    <property type="match status" value="1"/>
</dbReference>
<feature type="transmembrane region" description="Helical" evidence="1">
    <location>
        <begin position="77"/>
        <end position="96"/>
    </location>
</feature>
<gene>
    <name evidence="2" type="ORF">J7I42_06545</name>
</gene>
<feature type="transmembrane region" description="Helical" evidence="1">
    <location>
        <begin position="140"/>
        <end position="166"/>
    </location>
</feature>